<dbReference type="Gene3D" id="2.60.40.2700">
    <property type="match status" value="6"/>
</dbReference>
<feature type="signal peptide" evidence="1">
    <location>
        <begin position="1"/>
        <end position="17"/>
    </location>
</feature>
<evidence type="ECO:0000313" key="3">
    <source>
        <dbReference type="EMBL" id="AMB57670.1"/>
    </source>
</evidence>
<gene>
    <name evidence="3" type="ORF">AWU67_00995</name>
</gene>
<accession>A0A0Y0MH66</accession>
<dbReference type="Proteomes" id="UP000058305">
    <property type="component" value="Chromosome"/>
</dbReference>
<evidence type="ECO:0000259" key="2">
    <source>
        <dbReference type="SMART" id="SM00894"/>
    </source>
</evidence>
<dbReference type="RefSeq" id="WP_067225636.1">
    <property type="nucleotide sequence ID" value="NZ_CP014145.1"/>
</dbReference>
<dbReference type="SMART" id="SM00894">
    <property type="entry name" value="Excalibur"/>
    <property type="match status" value="1"/>
</dbReference>
<dbReference type="AlphaFoldDB" id="A0A0Y0MH66"/>
<dbReference type="EMBL" id="CP014145">
    <property type="protein sequence ID" value="AMB57670.1"/>
    <property type="molecule type" value="Genomic_DNA"/>
</dbReference>
<keyword evidence="1" id="KW-0732">Signal</keyword>
<feature type="domain" description="Excalibur calcium-binding" evidence="2">
    <location>
        <begin position="670"/>
        <end position="729"/>
    </location>
</feature>
<protein>
    <recommendedName>
        <fullName evidence="2">Excalibur calcium-binding domain-containing protein</fullName>
    </recommendedName>
</protein>
<evidence type="ECO:0000313" key="4">
    <source>
        <dbReference type="Proteomes" id="UP000058305"/>
    </source>
</evidence>
<keyword evidence="4" id="KW-1185">Reference proteome</keyword>
<dbReference type="InterPro" id="IPR008613">
    <property type="entry name" value="Excalibur_Ca-bd_domain"/>
</dbReference>
<proteinExistence type="predicted"/>
<feature type="chain" id="PRO_5038726260" description="Excalibur calcium-binding domain-containing protein" evidence="1">
    <location>
        <begin position="18"/>
        <end position="730"/>
    </location>
</feature>
<reference evidence="3 4" key="1">
    <citation type="journal article" date="2016" name="J. Biotechnol.">
        <title>First complete genome sequence of a species in the genus Microterricola, an extremophilic cold active enzyme producing bacterial strain ERGS5:02 isolated from Sikkim Himalaya.</title>
        <authorList>
            <person name="Himanshu"/>
            <person name="Swarnkar M.K."/>
            <person name="Singh D."/>
            <person name="Kumar R."/>
        </authorList>
    </citation>
    <scope>NUCLEOTIDE SEQUENCE [LARGE SCALE GENOMIC DNA]</scope>
    <source>
        <strain evidence="3 4">ERGS5:02</strain>
    </source>
</reference>
<dbReference type="Pfam" id="PF05901">
    <property type="entry name" value="Excalibur"/>
    <property type="match status" value="1"/>
</dbReference>
<reference evidence="4" key="2">
    <citation type="submission" date="2016-01" db="EMBL/GenBank/DDBJ databases">
        <title>First complete genome sequence of a species in the genus Microterricola, an extremophilic cold active enzyme producing strain ERGS5:02 isolated from Sikkim Himalaya.</title>
        <authorList>
            <person name="Kumar R."/>
            <person name="Singh D."/>
            <person name="Swarnkar M.K."/>
        </authorList>
    </citation>
    <scope>NUCLEOTIDE SEQUENCE [LARGE SCALE GENOMIC DNA]</scope>
    <source>
        <strain evidence="4">ERGS5:02</strain>
    </source>
</reference>
<evidence type="ECO:0000256" key="1">
    <source>
        <dbReference type="SAM" id="SignalP"/>
    </source>
</evidence>
<organism evidence="3 4">
    <name type="scientific">Microterricola viridarii</name>
    <dbReference type="NCBI Taxonomy" id="412690"/>
    <lineage>
        <taxon>Bacteria</taxon>
        <taxon>Bacillati</taxon>
        <taxon>Actinomycetota</taxon>
        <taxon>Actinomycetes</taxon>
        <taxon>Micrococcales</taxon>
        <taxon>Microbacteriaceae</taxon>
        <taxon>Microterricola</taxon>
    </lineage>
</organism>
<dbReference type="KEGG" id="mvd:AWU67_00995"/>
<name>A0A0Y0MH66_9MICO</name>
<dbReference type="OrthoDB" id="614750at2"/>
<sequence length="730" mass="73029">MLVAALTVGALVAVAPAAGSSASAETAGSTISGTIMLRDGTGGLARPAHLSELSANRDGVETALTLVNSDGSYILSGLTSGSYVLHVRSADARYFDEYYSDGSDAYDLPDATIVVLGPDEQLAGLDIELSDVKQFSSTPAPVLSGSPQVGQTLTSSVPSWSPTGAALNYQWKRSGTDMTGATSANYAIVAADLGHTLTLTVTGALDGYVAASQTSAATAAVSGVWAQTPAPSISGSAHVGQTLTATPGPWSPAATFSYQWKRAGAVISNATSSTYTLTTADFGKTLTVTVSGSTSNYATASATSAATAAVQGVFTMATAPTVSGTATVGSTLTAAAGVWSPTASFGYQWLRAGAAISGATASTYKPTDADVGKAISVTVTARAAGYVSAAKTSAATAAVQGLFTTAPTPTISGTTAVGQTLKAATGTWSPAATLSYQWKRSGAVIPGAIASTYRLATADLGKTLTVTTTASKLGYVSASKTSAATAAVLNVFAAAPTPTISGGTVPGQTLKATTGTWSPSATLGYQWLRSGAKITGATKSSYVLTSADLGKTLSLVVTGTKSGYLAVAKTSAATATVAMVFASAPAPTINGVPQAGNTLTASAGSWSPAPALAYQWKRSGMAIAGATGNRYVLKPTDADGVITVTVTAQKANFVTVSKTSAATKAVLGVKYANCDALNQAYPHGVAKPGVRYDKVSGVDKPFKGTPFFSAAVYALNPARDGDKDGIACER</sequence>